<evidence type="ECO:0000313" key="1">
    <source>
        <dbReference type="EMBL" id="CAF1255554.1"/>
    </source>
</evidence>
<gene>
    <name evidence="2" type="ORF">EDS130_LOCUS36267</name>
    <name evidence="1" type="ORF">XAT740_LOCUS26495</name>
</gene>
<dbReference type="OrthoDB" id="392571at2759"/>
<comment type="caution">
    <text evidence="1">The sequence shown here is derived from an EMBL/GenBank/DDBJ whole genome shotgun (WGS) entry which is preliminary data.</text>
</comment>
<accession>A0A815AE17</accession>
<organism evidence="1 3">
    <name type="scientific">Adineta ricciae</name>
    <name type="common">Rotifer</name>
    <dbReference type="NCBI Taxonomy" id="249248"/>
    <lineage>
        <taxon>Eukaryota</taxon>
        <taxon>Metazoa</taxon>
        <taxon>Spiralia</taxon>
        <taxon>Gnathifera</taxon>
        <taxon>Rotifera</taxon>
        <taxon>Eurotatoria</taxon>
        <taxon>Bdelloidea</taxon>
        <taxon>Adinetida</taxon>
        <taxon>Adinetidae</taxon>
        <taxon>Adineta</taxon>
    </lineage>
</organism>
<dbReference type="EMBL" id="CAJNOR010002156">
    <property type="protein sequence ID" value="CAF1255554.1"/>
    <property type="molecule type" value="Genomic_DNA"/>
</dbReference>
<proteinExistence type="predicted"/>
<dbReference type="Proteomes" id="UP000663828">
    <property type="component" value="Unassembled WGS sequence"/>
</dbReference>
<evidence type="ECO:0000313" key="2">
    <source>
        <dbReference type="EMBL" id="CAF1404695.1"/>
    </source>
</evidence>
<protein>
    <submittedName>
        <fullName evidence="1">Uncharacterized protein</fullName>
    </submittedName>
</protein>
<keyword evidence="3" id="KW-1185">Reference proteome</keyword>
<name>A0A815AE17_ADIRI</name>
<sequence length="91" mass="10168">MPWPLHLGLDASRSPRALKIWFTLKERGTIKLGQKIAGKCQQAQYLASLVVKYGDEGKKSPQVSAIGFGLMDLLELSETTRSDEERIKSLH</sequence>
<dbReference type="AlphaFoldDB" id="A0A815AE17"/>
<dbReference type="Gene3D" id="3.90.1150.170">
    <property type="match status" value="1"/>
</dbReference>
<reference evidence="1" key="1">
    <citation type="submission" date="2021-02" db="EMBL/GenBank/DDBJ databases">
        <authorList>
            <person name="Nowell W R."/>
        </authorList>
    </citation>
    <scope>NUCLEOTIDE SEQUENCE</scope>
</reference>
<dbReference type="EMBL" id="CAJNOJ010000334">
    <property type="protein sequence ID" value="CAF1404695.1"/>
    <property type="molecule type" value="Genomic_DNA"/>
</dbReference>
<dbReference type="Proteomes" id="UP000663852">
    <property type="component" value="Unassembled WGS sequence"/>
</dbReference>
<evidence type="ECO:0000313" key="3">
    <source>
        <dbReference type="Proteomes" id="UP000663828"/>
    </source>
</evidence>